<keyword evidence="4" id="KW-1185">Reference proteome</keyword>
<proteinExistence type="predicted"/>
<evidence type="ECO:0000313" key="3">
    <source>
        <dbReference type="EMBL" id="KAL3756205.1"/>
    </source>
</evidence>
<dbReference type="PROSITE" id="PS51257">
    <property type="entry name" value="PROKAR_LIPOPROTEIN"/>
    <property type="match status" value="1"/>
</dbReference>
<feature type="chain" id="PRO_5044762185" evidence="2">
    <location>
        <begin position="20"/>
        <end position="301"/>
    </location>
</feature>
<name>A0ABD3LWS2_9STRA</name>
<dbReference type="Pfam" id="PF17963">
    <property type="entry name" value="Big_9"/>
    <property type="match status" value="1"/>
</dbReference>
<accession>A0ABD3LWS2</accession>
<comment type="caution">
    <text evidence="3">The sequence shown here is derived from an EMBL/GenBank/DDBJ whole genome shotgun (WGS) entry which is preliminary data.</text>
</comment>
<organism evidence="3 4">
    <name type="scientific">Discostella pseudostelligera</name>
    <dbReference type="NCBI Taxonomy" id="259834"/>
    <lineage>
        <taxon>Eukaryota</taxon>
        <taxon>Sar</taxon>
        <taxon>Stramenopiles</taxon>
        <taxon>Ochrophyta</taxon>
        <taxon>Bacillariophyta</taxon>
        <taxon>Coscinodiscophyceae</taxon>
        <taxon>Thalassiosirophycidae</taxon>
        <taxon>Stephanodiscales</taxon>
        <taxon>Stephanodiscaceae</taxon>
        <taxon>Discostella</taxon>
    </lineage>
</organism>
<dbReference type="EMBL" id="JALLBG020000312">
    <property type="protein sequence ID" value="KAL3756205.1"/>
    <property type="molecule type" value="Genomic_DNA"/>
</dbReference>
<evidence type="ECO:0000313" key="4">
    <source>
        <dbReference type="Proteomes" id="UP001530293"/>
    </source>
</evidence>
<sequence length="301" mass="29394">MINTKVLVAVLAVVACASADGTTKIHRKRALRHRARVSAAAATNDLTEDVAFWTRSLQASLPPVPPPTEGVTPIPSPTGSGVVSGPPVTAASPIPSPTGSGVVSGPPVTAASPIPSPTGSGAVSGPPVTAASPIPSPTGSGVVSGPPVASPIPSPTGSGVVSGPPVASPIPSPTGSGDVSGPPATLFPTPGSSVAVSAPKASEPPVSSDLPVAQDDSETVNAADGVSFIDVLVNDTSSTDQTLTVKSITSNASNGDCSIGLDLLTVVYVPNEGFTGTDSCEYEACDLVPNCVTATVTITVN</sequence>
<keyword evidence="2" id="KW-0732">Signal</keyword>
<dbReference type="Proteomes" id="UP001530293">
    <property type="component" value="Unassembled WGS sequence"/>
</dbReference>
<feature type="signal peptide" evidence="2">
    <location>
        <begin position="1"/>
        <end position="19"/>
    </location>
</feature>
<dbReference type="AlphaFoldDB" id="A0ABD3LWS2"/>
<dbReference type="Gene3D" id="2.60.40.3440">
    <property type="match status" value="1"/>
</dbReference>
<evidence type="ECO:0000256" key="2">
    <source>
        <dbReference type="SAM" id="SignalP"/>
    </source>
</evidence>
<protein>
    <submittedName>
        <fullName evidence="3">Uncharacterized protein</fullName>
    </submittedName>
</protein>
<reference evidence="3 4" key="1">
    <citation type="submission" date="2024-10" db="EMBL/GenBank/DDBJ databases">
        <title>Updated reference genomes for cyclostephanoid diatoms.</title>
        <authorList>
            <person name="Roberts W.R."/>
            <person name="Alverson A.J."/>
        </authorList>
    </citation>
    <scope>NUCLEOTIDE SEQUENCE [LARGE SCALE GENOMIC DNA]</scope>
    <source>
        <strain evidence="3 4">AJA232-27</strain>
    </source>
</reference>
<gene>
    <name evidence="3" type="ORF">ACHAWU_007156</name>
</gene>
<feature type="region of interest" description="Disordered" evidence="1">
    <location>
        <begin position="61"/>
        <end position="212"/>
    </location>
</feature>
<evidence type="ECO:0000256" key="1">
    <source>
        <dbReference type="SAM" id="MobiDB-lite"/>
    </source>
</evidence>